<dbReference type="InParanoid" id="A0A5C3PDC1"/>
<organism evidence="1 2">
    <name type="scientific">Polyporus arcularius HHB13444</name>
    <dbReference type="NCBI Taxonomy" id="1314778"/>
    <lineage>
        <taxon>Eukaryota</taxon>
        <taxon>Fungi</taxon>
        <taxon>Dikarya</taxon>
        <taxon>Basidiomycota</taxon>
        <taxon>Agaricomycotina</taxon>
        <taxon>Agaricomycetes</taxon>
        <taxon>Polyporales</taxon>
        <taxon>Polyporaceae</taxon>
        <taxon>Polyporus</taxon>
    </lineage>
</organism>
<protein>
    <submittedName>
        <fullName evidence="1">Uncharacterized protein</fullName>
    </submittedName>
</protein>
<sequence>FHRRLVPILNFKDLKTSRFAVGTIPLSVTWGTLKQGADMDRYIVHGTSRLTAWFIGLVTTVWLTPREGSRINIGLQLLSKRDHDTARQLQYDLSPVSDLSTAGQTVFCSRFLSTRAEDGGCFEEVYDAQDRLLPWGQMPQITADRIQKTDLVLAECAIKRFRSKSRTSFRKGWHEWAVNFDLIRVALLSAGPGAAGDLVPDDCDVDL</sequence>
<proteinExistence type="predicted"/>
<accession>A0A5C3PDC1</accession>
<gene>
    <name evidence="1" type="ORF">K466DRAFT_491697</name>
</gene>
<dbReference type="EMBL" id="ML211173">
    <property type="protein sequence ID" value="TFK86997.1"/>
    <property type="molecule type" value="Genomic_DNA"/>
</dbReference>
<keyword evidence="2" id="KW-1185">Reference proteome</keyword>
<dbReference type="AlphaFoldDB" id="A0A5C3PDC1"/>
<dbReference type="Proteomes" id="UP000308197">
    <property type="component" value="Unassembled WGS sequence"/>
</dbReference>
<evidence type="ECO:0000313" key="1">
    <source>
        <dbReference type="EMBL" id="TFK86997.1"/>
    </source>
</evidence>
<feature type="non-terminal residue" evidence="1">
    <location>
        <position position="1"/>
    </location>
</feature>
<reference evidence="1 2" key="1">
    <citation type="journal article" date="2019" name="Nat. Ecol. Evol.">
        <title>Megaphylogeny resolves global patterns of mushroom evolution.</title>
        <authorList>
            <person name="Varga T."/>
            <person name="Krizsan K."/>
            <person name="Foldi C."/>
            <person name="Dima B."/>
            <person name="Sanchez-Garcia M."/>
            <person name="Sanchez-Ramirez S."/>
            <person name="Szollosi G.J."/>
            <person name="Szarkandi J.G."/>
            <person name="Papp V."/>
            <person name="Albert L."/>
            <person name="Andreopoulos W."/>
            <person name="Angelini C."/>
            <person name="Antonin V."/>
            <person name="Barry K.W."/>
            <person name="Bougher N.L."/>
            <person name="Buchanan P."/>
            <person name="Buyck B."/>
            <person name="Bense V."/>
            <person name="Catcheside P."/>
            <person name="Chovatia M."/>
            <person name="Cooper J."/>
            <person name="Damon W."/>
            <person name="Desjardin D."/>
            <person name="Finy P."/>
            <person name="Geml J."/>
            <person name="Haridas S."/>
            <person name="Hughes K."/>
            <person name="Justo A."/>
            <person name="Karasinski D."/>
            <person name="Kautmanova I."/>
            <person name="Kiss B."/>
            <person name="Kocsube S."/>
            <person name="Kotiranta H."/>
            <person name="LaButti K.M."/>
            <person name="Lechner B.E."/>
            <person name="Liimatainen K."/>
            <person name="Lipzen A."/>
            <person name="Lukacs Z."/>
            <person name="Mihaltcheva S."/>
            <person name="Morgado L.N."/>
            <person name="Niskanen T."/>
            <person name="Noordeloos M.E."/>
            <person name="Ohm R.A."/>
            <person name="Ortiz-Santana B."/>
            <person name="Ovrebo C."/>
            <person name="Racz N."/>
            <person name="Riley R."/>
            <person name="Savchenko A."/>
            <person name="Shiryaev A."/>
            <person name="Soop K."/>
            <person name="Spirin V."/>
            <person name="Szebenyi C."/>
            <person name="Tomsovsky M."/>
            <person name="Tulloss R.E."/>
            <person name="Uehling J."/>
            <person name="Grigoriev I.V."/>
            <person name="Vagvolgyi C."/>
            <person name="Papp T."/>
            <person name="Martin F.M."/>
            <person name="Miettinen O."/>
            <person name="Hibbett D.S."/>
            <person name="Nagy L.G."/>
        </authorList>
    </citation>
    <scope>NUCLEOTIDE SEQUENCE [LARGE SCALE GENOMIC DNA]</scope>
    <source>
        <strain evidence="1 2">HHB13444</strain>
    </source>
</reference>
<evidence type="ECO:0000313" key="2">
    <source>
        <dbReference type="Proteomes" id="UP000308197"/>
    </source>
</evidence>
<name>A0A5C3PDC1_9APHY</name>